<evidence type="ECO:0000256" key="4">
    <source>
        <dbReference type="SAM" id="MobiDB-lite"/>
    </source>
</evidence>
<dbReference type="FunFam" id="2.30.30.1020:FF:000005">
    <property type="entry name" value="Regena, isoform C"/>
    <property type="match status" value="1"/>
</dbReference>
<feature type="region of interest" description="Disordered" evidence="4">
    <location>
        <begin position="1"/>
        <end position="77"/>
    </location>
</feature>
<dbReference type="GO" id="GO:0006355">
    <property type="term" value="P:regulation of DNA-templated transcription"/>
    <property type="evidence" value="ECO:0007669"/>
    <property type="project" value="InterPro"/>
</dbReference>
<evidence type="ECO:0000256" key="1">
    <source>
        <dbReference type="ARBA" id="ARBA00007682"/>
    </source>
</evidence>
<proteinExistence type="inferred from homology"/>
<evidence type="ECO:0000256" key="2">
    <source>
        <dbReference type="ARBA" id="ARBA00023015"/>
    </source>
</evidence>
<feature type="compositionally biased region" description="Polar residues" evidence="4">
    <location>
        <begin position="57"/>
        <end position="77"/>
    </location>
</feature>
<dbReference type="GO" id="GO:0030015">
    <property type="term" value="C:CCR4-NOT core complex"/>
    <property type="evidence" value="ECO:0007669"/>
    <property type="project" value="InterPro"/>
</dbReference>
<evidence type="ECO:0000256" key="3">
    <source>
        <dbReference type="ARBA" id="ARBA00023163"/>
    </source>
</evidence>
<dbReference type="PANTHER" id="PTHR23326">
    <property type="entry name" value="CCR4 NOT-RELATED"/>
    <property type="match status" value="1"/>
</dbReference>
<protein>
    <submittedName>
        <fullName evidence="5">Uncharacterized protein</fullName>
    </submittedName>
</protein>
<accession>A0A7R8ZJZ3</accession>
<keyword evidence="2" id="KW-0805">Transcription regulation</keyword>
<dbReference type="Pfam" id="PF04153">
    <property type="entry name" value="NOT2_3_5_C"/>
    <property type="match status" value="1"/>
</dbReference>
<organism evidence="5">
    <name type="scientific">Cyprideis torosa</name>
    <dbReference type="NCBI Taxonomy" id="163714"/>
    <lineage>
        <taxon>Eukaryota</taxon>
        <taxon>Metazoa</taxon>
        <taxon>Ecdysozoa</taxon>
        <taxon>Arthropoda</taxon>
        <taxon>Crustacea</taxon>
        <taxon>Oligostraca</taxon>
        <taxon>Ostracoda</taxon>
        <taxon>Podocopa</taxon>
        <taxon>Podocopida</taxon>
        <taxon>Cytherocopina</taxon>
        <taxon>Cytheroidea</taxon>
        <taxon>Cytherideidae</taxon>
        <taxon>Cyprideis</taxon>
    </lineage>
</organism>
<evidence type="ECO:0000313" key="5">
    <source>
        <dbReference type="EMBL" id="CAD7222222.1"/>
    </source>
</evidence>
<dbReference type="InterPro" id="IPR007282">
    <property type="entry name" value="NOT2/3/5_C"/>
</dbReference>
<dbReference type="EMBL" id="OB660038">
    <property type="protein sequence ID" value="CAD7222222.1"/>
    <property type="molecule type" value="Genomic_DNA"/>
</dbReference>
<dbReference type="OrthoDB" id="25391at2759"/>
<sequence length="303" mass="33130">MKLRRAEKKTFKSDVGMVKQPGPATAEFQMSSEDFPALPGTTGAAPTPVSTHDVKTSEQSNAGLLSNSALPITSNSSTSNADALKALVSSSSRGVRMSPDGRISNIPPGIMTDQFGMLGLLTFLRNKDSNPNLSSLALGQDLTQLGLNLNSPEVLHPTFAGPWQDSPCRPQDVSYPVPSEYIVSPSIRDSLAPLNLCRYGDDLLFYIFYMYVQDLLQIAAAAELYDREWRYHKGEGVWITRAPGIPPVQKTTTFERGTYFVFDVGQWKKVAKELVLEYDKLEARPSLPSANSAIIPPPLPSNH</sequence>
<gene>
    <name evidence="5" type="ORF">CTOB1V02_LOCUS236</name>
</gene>
<dbReference type="AlphaFoldDB" id="A0A7R8ZJZ3"/>
<keyword evidence="3" id="KW-0804">Transcription</keyword>
<comment type="similarity">
    <text evidence="1">Belongs to the CNOT2/3/5 family.</text>
</comment>
<dbReference type="InterPro" id="IPR040168">
    <property type="entry name" value="Not2/3/5"/>
</dbReference>
<dbReference type="GO" id="GO:2000036">
    <property type="term" value="P:regulation of stem cell population maintenance"/>
    <property type="evidence" value="ECO:0007669"/>
    <property type="project" value="UniProtKB-ARBA"/>
</dbReference>
<dbReference type="InterPro" id="IPR038635">
    <property type="entry name" value="CCR4-NOT_su2/3/5_C_sf"/>
</dbReference>
<name>A0A7R8ZJZ3_9CRUS</name>
<reference evidence="5" key="1">
    <citation type="submission" date="2020-11" db="EMBL/GenBank/DDBJ databases">
        <authorList>
            <person name="Tran Van P."/>
        </authorList>
    </citation>
    <scope>NUCLEOTIDE SEQUENCE</scope>
</reference>
<dbReference type="Gene3D" id="2.30.30.1020">
    <property type="entry name" value="CCR4-NOT complex subunit 2/3/5, C-terminal domain"/>
    <property type="match status" value="1"/>
</dbReference>